<dbReference type="GO" id="GO:0004176">
    <property type="term" value="F:ATP-dependent peptidase activity"/>
    <property type="evidence" value="ECO:0007669"/>
    <property type="project" value="InterPro"/>
</dbReference>
<keyword evidence="4" id="KW-0150">Chloroplast</keyword>
<evidence type="ECO:0000256" key="2">
    <source>
        <dbReference type="ARBA" id="ARBA00004370"/>
    </source>
</evidence>
<keyword evidence="11" id="KW-0809">Transit peptide</keyword>
<dbReference type="GO" id="GO:0006508">
    <property type="term" value="P:proteolysis"/>
    <property type="evidence" value="ECO:0007669"/>
    <property type="project" value="UniProtKB-KW"/>
</dbReference>
<dbReference type="InterPro" id="IPR003960">
    <property type="entry name" value="ATPase_AAA_CS"/>
</dbReference>
<dbReference type="Gene3D" id="1.10.8.60">
    <property type="match status" value="1"/>
</dbReference>
<gene>
    <name evidence="16" type="ORF">FNV43_RR18862</name>
</gene>
<name>A0A8K0GWR6_9ROSA</name>
<dbReference type="SUPFAM" id="SSF140990">
    <property type="entry name" value="FtsH protease domain-like"/>
    <property type="match status" value="1"/>
</dbReference>
<evidence type="ECO:0000259" key="15">
    <source>
        <dbReference type="SMART" id="SM00382"/>
    </source>
</evidence>
<proteinExistence type="inferred from homology"/>
<keyword evidence="13" id="KW-0472">Membrane</keyword>
<evidence type="ECO:0000256" key="9">
    <source>
        <dbReference type="ARBA" id="ARBA00022801"/>
    </source>
</evidence>
<dbReference type="Pfam" id="PF17862">
    <property type="entry name" value="AAA_lid_3"/>
    <property type="match status" value="1"/>
</dbReference>
<evidence type="ECO:0000256" key="4">
    <source>
        <dbReference type="ARBA" id="ARBA00022528"/>
    </source>
</evidence>
<dbReference type="AlphaFoldDB" id="A0A8K0GWR6"/>
<keyword evidence="12" id="KW-1133">Transmembrane helix</keyword>
<keyword evidence="10" id="KW-0067">ATP-binding</keyword>
<dbReference type="InterPro" id="IPR041569">
    <property type="entry name" value="AAA_lid_3"/>
</dbReference>
<sequence length="829" mass="93666">MLLGLGYGYQIRVSDTGIGDVFRIHILVASCRHGYFTYFKESEHHRGLVCYLGTEALTYPFFSLVKLKEVEKQRINKLEELDNKANIQLERQLVMASYWSRVLLTMCGKLKGTEWDPENSHRINYSDFWRLLNSNNVQFMEYSNYGQTISVILPYYKDGEIEAEKNLKKEVVFRRHVVDRMPIDCWNDVWQKLHQQIVNVDVLNVDTVPAEVYSTVATAVIWSMRLALSVVLYLWIDNLMRPIYAKLIPCDLGTPSKTTRKPLKRRALGSLGKSRAKFISAEESTGITFDDFAGQEYIKRELQEIVRILKNDEEFQDKGIYCPKGVLLHGPPGTGKTLLAKAIAGEAGLPFFAANGTDFVEMFVGVAASRVKDLFASARSFSPSIIFIDEIDAIGSKRGGPDIGGGGAEREQGLLQILTEMDGFKVSTSQVLVIGATNRLDILDPALLRKGRFDKIIRVGLPSKDGRFAILKVHARNKFFRSEEEKEALLQEIAELTEDFTGAELQNILNEAGILTARKDLDHIGREELLEALKRQKGTFETGQEDSTEIPEELKLRLAYRESAVAVLACYFPDPHCPFTETDINSIRSQPNMQYSKTPGKVFSRKSDYINSIVRACAPRVIEEEMFGVDNLCWISAKATIEASRLAEFLILQTGMTAFGKAYYRNQSDLVPNLAAKLEALRDEYMRYAVEKCSAVLREYHSAVETITDILLEKGEIKAEEIWDIYKRAPRIPQPDVNPIDEYGALIYAGRWGLHGITLPGRVTFAPGNVGFSTFGAPRPMETQVVNDETWKLIDNIWDKRVQEIRNEGSAEVEGDKEKPQLLMASHFL</sequence>
<comment type="caution">
    <text evidence="16">The sequence shown here is derived from an EMBL/GenBank/DDBJ whole genome shotgun (WGS) entry which is preliminary data.</text>
</comment>
<evidence type="ECO:0000256" key="3">
    <source>
        <dbReference type="ARBA" id="ARBA00006914"/>
    </source>
</evidence>
<evidence type="ECO:0000256" key="10">
    <source>
        <dbReference type="ARBA" id="ARBA00022840"/>
    </source>
</evidence>
<dbReference type="InterPro" id="IPR037219">
    <property type="entry name" value="Peptidase_M41-like"/>
</dbReference>
<comment type="similarity">
    <text evidence="3">Belongs to the AAA ATPase family.</text>
</comment>
<evidence type="ECO:0000256" key="6">
    <source>
        <dbReference type="ARBA" id="ARBA00022670"/>
    </source>
</evidence>
<keyword evidence="7" id="KW-0812">Transmembrane</keyword>
<evidence type="ECO:0000256" key="11">
    <source>
        <dbReference type="ARBA" id="ARBA00022946"/>
    </source>
</evidence>
<feature type="coiled-coil region" evidence="14">
    <location>
        <begin position="479"/>
        <end position="506"/>
    </location>
</feature>
<dbReference type="PANTHER" id="PTHR23076">
    <property type="entry name" value="METALLOPROTEASE M41 FTSH"/>
    <property type="match status" value="1"/>
</dbReference>
<evidence type="ECO:0000256" key="13">
    <source>
        <dbReference type="ARBA" id="ARBA00023136"/>
    </source>
</evidence>
<evidence type="ECO:0000256" key="5">
    <source>
        <dbReference type="ARBA" id="ARBA00022640"/>
    </source>
</evidence>
<feature type="domain" description="AAA+ ATPase" evidence="15">
    <location>
        <begin position="322"/>
        <end position="463"/>
    </location>
</feature>
<dbReference type="GO" id="GO:0009535">
    <property type="term" value="C:chloroplast thylakoid membrane"/>
    <property type="evidence" value="ECO:0007669"/>
    <property type="project" value="TreeGrafter"/>
</dbReference>
<evidence type="ECO:0000256" key="1">
    <source>
        <dbReference type="ARBA" id="ARBA00004229"/>
    </source>
</evidence>
<dbReference type="FunFam" id="3.40.50.300:FF:000352">
    <property type="entry name" value="ATP-dependent zinc metalloprotease FTSH 7, chloroplastic"/>
    <property type="match status" value="1"/>
</dbReference>
<evidence type="ECO:0000256" key="7">
    <source>
        <dbReference type="ARBA" id="ARBA00022692"/>
    </source>
</evidence>
<protein>
    <recommendedName>
        <fullName evidence="15">AAA+ ATPase domain-containing protein</fullName>
    </recommendedName>
</protein>
<keyword evidence="8" id="KW-0547">Nucleotide-binding</keyword>
<keyword evidence="6" id="KW-0645">Protease</keyword>
<dbReference type="InterPro" id="IPR003593">
    <property type="entry name" value="AAA+_ATPase"/>
</dbReference>
<keyword evidence="5" id="KW-0934">Plastid</keyword>
<dbReference type="Pfam" id="PF00004">
    <property type="entry name" value="AAA"/>
    <property type="match status" value="1"/>
</dbReference>
<dbReference type="FunFam" id="1.20.58.760:FF:000013">
    <property type="entry name" value="Probable inactive ATP-dependent zinc metalloprotease FTSHI 4, chloroplastic"/>
    <property type="match status" value="1"/>
</dbReference>
<dbReference type="GO" id="GO:0004222">
    <property type="term" value="F:metalloendopeptidase activity"/>
    <property type="evidence" value="ECO:0007669"/>
    <property type="project" value="InterPro"/>
</dbReference>
<evidence type="ECO:0000256" key="12">
    <source>
        <dbReference type="ARBA" id="ARBA00022989"/>
    </source>
</evidence>
<evidence type="ECO:0000313" key="16">
    <source>
        <dbReference type="EMBL" id="KAF3440578.1"/>
    </source>
</evidence>
<dbReference type="OrthoDB" id="1877876at2759"/>
<keyword evidence="9" id="KW-0378">Hydrolase</keyword>
<keyword evidence="14" id="KW-0175">Coiled coil</keyword>
<evidence type="ECO:0000313" key="17">
    <source>
        <dbReference type="Proteomes" id="UP000796880"/>
    </source>
</evidence>
<evidence type="ECO:0000256" key="8">
    <source>
        <dbReference type="ARBA" id="ARBA00022741"/>
    </source>
</evidence>
<dbReference type="SMART" id="SM00382">
    <property type="entry name" value="AAA"/>
    <property type="match status" value="1"/>
</dbReference>
<dbReference type="InterPro" id="IPR003959">
    <property type="entry name" value="ATPase_AAA_core"/>
</dbReference>
<dbReference type="GO" id="GO:0005524">
    <property type="term" value="F:ATP binding"/>
    <property type="evidence" value="ECO:0007669"/>
    <property type="project" value="UniProtKB-KW"/>
</dbReference>
<dbReference type="FunFam" id="1.10.8.60:FF:000061">
    <property type="entry name" value="Probable inactive ATP-dependent zinc metalloprotease FTSHI 4, chloroplastic"/>
    <property type="match status" value="1"/>
</dbReference>
<dbReference type="InterPro" id="IPR027417">
    <property type="entry name" value="P-loop_NTPase"/>
</dbReference>
<dbReference type="GO" id="GO:0016887">
    <property type="term" value="F:ATP hydrolysis activity"/>
    <property type="evidence" value="ECO:0007669"/>
    <property type="project" value="InterPro"/>
</dbReference>
<organism evidence="16 17">
    <name type="scientific">Rhamnella rubrinervis</name>
    <dbReference type="NCBI Taxonomy" id="2594499"/>
    <lineage>
        <taxon>Eukaryota</taxon>
        <taxon>Viridiplantae</taxon>
        <taxon>Streptophyta</taxon>
        <taxon>Embryophyta</taxon>
        <taxon>Tracheophyta</taxon>
        <taxon>Spermatophyta</taxon>
        <taxon>Magnoliopsida</taxon>
        <taxon>eudicotyledons</taxon>
        <taxon>Gunneridae</taxon>
        <taxon>Pentapetalae</taxon>
        <taxon>rosids</taxon>
        <taxon>fabids</taxon>
        <taxon>Rosales</taxon>
        <taxon>Rhamnaceae</taxon>
        <taxon>rhamnoid group</taxon>
        <taxon>Rhamneae</taxon>
        <taxon>Rhamnella</taxon>
    </lineage>
</organism>
<dbReference type="PANTHER" id="PTHR23076:SF99">
    <property type="entry name" value="INACTIVE ATP-DEPENDENT ZINC METALLOPROTEASE FTSHI 4, CHLOROPLASTIC-RELATED"/>
    <property type="match status" value="1"/>
</dbReference>
<dbReference type="Gene3D" id="3.40.50.300">
    <property type="entry name" value="P-loop containing nucleotide triphosphate hydrolases"/>
    <property type="match status" value="1"/>
</dbReference>
<dbReference type="EMBL" id="VOIH02000008">
    <property type="protein sequence ID" value="KAF3440578.1"/>
    <property type="molecule type" value="Genomic_DNA"/>
</dbReference>
<dbReference type="Proteomes" id="UP000796880">
    <property type="component" value="Unassembled WGS sequence"/>
</dbReference>
<reference evidence="16" key="1">
    <citation type="submission" date="2020-03" db="EMBL/GenBank/DDBJ databases">
        <title>A high-quality chromosome-level genome assembly of a woody plant with both climbing and erect habits, Rhamnella rubrinervis.</title>
        <authorList>
            <person name="Lu Z."/>
            <person name="Yang Y."/>
            <person name="Zhu X."/>
            <person name="Sun Y."/>
        </authorList>
    </citation>
    <scope>NUCLEOTIDE SEQUENCE</scope>
    <source>
        <strain evidence="16">BYM</strain>
        <tissue evidence="16">Leaf</tissue>
    </source>
</reference>
<comment type="subcellular location">
    <subcellularLocation>
        <location evidence="2">Membrane</location>
    </subcellularLocation>
    <subcellularLocation>
        <location evidence="1">Plastid</location>
        <location evidence="1">Chloroplast</location>
    </subcellularLocation>
</comment>
<keyword evidence="17" id="KW-1185">Reference proteome</keyword>
<evidence type="ECO:0000256" key="14">
    <source>
        <dbReference type="SAM" id="Coils"/>
    </source>
</evidence>
<dbReference type="PROSITE" id="PS00674">
    <property type="entry name" value="AAA"/>
    <property type="match status" value="1"/>
</dbReference>
<accession>A0A8K0GWR6</accession>
<dbReference type="SUPFAM" id="SSF52540">
    <property type="entry name" value="P-loop containing nucleoside triphosphate hydrolases"/>
    <property type="match status" value="1"/>
</dbReference>
<dbReference type="Gene3D" id="1.20.58.760">
    <property type="entry name" value="Peptidase M41"/>
    <property type="match status" value="1"/>
</dbReference>